<accession>A0A0E9VN41</accession>
<organism evidence="1">
    <name type="scientific">Anguilla anguilla</name>
    <name type="common">European freshwater eel</name>
    <name type="synonym">Muraena anguilla</name>
    <dbReference type="NCBI Taxonomy" id="7936"/>
    <lineage>
        <taxon>Eukaryota</taxon>
        <taxon>Metazoa</taxon>
        <taxon>Chordata</taxon>
        <taxon>Craniata</taxon>
        <taxon>Vertebrata</taxon>
        <taxon>Euteleostomi</taxon>
        <taxon>Actinopterygii</taxon>
        <taxon>Neopterygii</taxon>
        <taxon>Teleostei</taxon>
        <taxon>Anguilliformes</taxon>
        <taxon>Anguillidae</taxon>
        <taxon>Anguilla</taxon>
    </lineage>
</organism>
<proteinExistence type="predicted"/>
<protein>
    <submittedName>
        <fullName evidence="1">Uncharacterized protein</fullName>
    </submittedName>
</protein>
<name>A0A0E9VN41_ANGAN</name>
<reference evidence="1" key="1">
    <citation type="submission" date="2014-11" db="EMBL/GenBank/DDBJ databases">
        <authorList>
            <person name="Amaro Gonzalez C."/>
        </authorList>
    </citation>
    <scope>NUCLEOTIDE SEQUENCE</scope>
</reference>
<dbReference type="AlphaFoldDB" id="A0A0E9VN41"/>
<reference evidence="1" key="2">
    <citation type="journal article" date="2015" name="Fish Shellfish Immunol.">
        <title>Early steps in the European eel (Anguilla anguilla)-Vibrio vulnificus interaction in the gills: Role of the RtxA13 toxin.</title>
        <authorList>
            <person name="Callol A."/>
            <person name="Pajuelo D."/>
            <person name="Ebbesson L."/>
            <person name="Teles M."/>
            <person name="MacKenzie S."/>
            <person name="Amaro C."/>
        </authorList>
    </citation>
    <scope>NUCLEOTIDE SEQUENCE</scope>
</reference>
<dbReference type="EMBL" id="GBXM01029772">
    <property type="protein sequence ID" value="JAH78805.1"/>
    <property type="molecule type" value="Transcribed_RNA"/>
</dbReference>
<evidence type="ECO:0000313" key="1">
    <source>
        <dbReference type="EMBL" id="JAH78805.1"/>
    </source>
</evidence>
<sequence>MVSSKTVHILVVLPFVEPKRMNWVFTLNFLDDICRMAILVTKALIGLPHGDLKPGLM</sequence>